<name>A0A9N7U707_PLEPL</name>
<dbReference type="AlphaFoldDB" id="A0A9N7U707"/>
<evidence type="ECO:0000256" key="1">
    <source>
        <dbReference type="SAM" id="MobiDB-lite"/>
    </source>
</evidence>
<sequence length="273" mass="30344">MAAVAAGVGQLQLVSVLWSRSTAQTRVSGSSSLAGLWKMRVLSCNPRLLLLMLIANPEGDFISTEPLMFHRQASAERRGKLLKLFLKRLRTAPSSNVSSERPDQVSSLIWGRKGTSKGLGPNAEFTPHDFLSCDPESYRSQESRTVCEEDEEALSDDVTGLFILISNTTEEPSGTQLLRMRGDEPRLPGAADHTVQPLMDDRQHGLAKYEAWIHEGLGTSNRSDTESIMNWEMRGNKKGFRVLLTFDPDELHAPEPQNLRTSEPQTGRTQNQL</sequence>
<evidence type="ECO:0000313" key="3">
    <source>
        <dbReference type="Proteomes" id="UP001153269"/>
    </source>
</evidence>
<dbReference type="Proteomes" id="UP001153269">
    <property type="component" value="Unassembled WGS sequence"/>
</dbReference>
<proteinExistence type="predicted"/>
<gene>
    <name evidence="2" type="ORF">PLEPLA_LOCUS13277</name>
</gene>
<accession>A0A9N7U707</accession>
<feature type="region of interest" description="Disordered" evidence="1">
    <location>
        <begin position="248"/>
        <end position="273"/>
    </location>
</feature>
<reference evidence="2" key="1">
    <citation type="submission" date="2020-03" db="EMBL/GenBank/DDBJ databases">
        <authorList>
            <person name="Weist P."/>
        </authorList>
    </citation>
    <scope>NUCLEOTIDE SEQUENCE</scope>
</reference>
<protein>
    <submittedName>
        <fullName evidence="2">Uncharacterized protein</fullName>
    </submittedName>
</protein>
<organism evidence="2 3">
    <name type="scientific">Pleuronectes platessa</name>
    <name type="common">European plaice</name>
    <dbReference type="NCBI Taxonomy" id="8262"/>
    <lineage>
        <taxon>Eukaryota</taxon>
        <taxon>Metazoa</taxon>
        <taxon>Chordata</taxon>
        <taxon>Craniata</taxon>
        <taxon>Vertebrata</taxon>
        <taxon>Euteleostomi</taxon>
        <taxon>Actinopterygii</taxon>
        <taxon>Neopterygii</taxon>
        <taxon>Teleostei</taxon>
        <taxon>Neoteleostei</taxon>
        <taxon>Acanthomorphata</taxon>
        <taxon>Carangaria</taxon>
        <taxon>Pleuronectiformes</taxon>
        <taxon>Pleuronectoidei</taxon>
        <taxon>Pleuronectidae</taxon>
        <taxon>Pleuronectes</taxon>
    </lineage>
</organism>
<comment type="caution">
    <text evidence="2">The sequence shown here is derived from an EMBL/GenBank/DDBJ whole genome shotgun (WGS) entry which is preliminary data.</text>
</comment>
<dbReference type="EMBL" id="CADEAL010000797">
    <property type="protein sequence ID" value="CAB1425347.1"/>
    <property type="molecule type" value="Genomic_DNA"/>
</dbReference>
<feature type="compositionally biased region" description="Polar residues" evidence="1">
    <location>
        <begin position="258"/>
        <end position="273"/>
    </location>
</feature>
<evidence type="ECO:0000313" key="2">
    <source>
        <dbReference type="EMBL" id="CAB1425347.1"/>
    </source>
</evidence>
<keyword evidence="3" id="KW-1185">Reference proteome</keyword>